<dbReference type="PANTHER" id="PTHR43401:SF2">
    <property type="entry name" value="L-THREONINE 3-DEHYDROGENASE"/>
    <property type="match status" value="1"/>
</dbReference>
<dbReference type="GO" id="GO:0008270">
    <property type="term" value="F:zinc ion binding"/>
    <property type="evidence" value="ECO:0007669"/>
    <property type="project" value="InterPro"/>
</dbReference>
<evidence type="ECO:0000256" key="4">
    <source>
        <dbReference type="ARBA" id="ARBA00023002"/>
    </source>
</evidence>
<dbReference type="InterPro" id="IPR050129">
    <property type="entry name" value="Zn_alcohol_dh"/>
</dbReference>
<evidence type="ECO:0000256" key="3">
    <source>
        <dbReference type="ARBA" id="ARBA00022833"/>
    </source>
</evidence>
<reference evidence="8 9" key="1">
    <citation type="submission" date="2019-06" db="EMBL/GenBank/DDBJ databases">
        <title>Sequencing the genomes of 1000 actinobacteria strains.</title>
        <authorList>
            <person name="Klenk H.-P."/>
        </authorList>
    </citation>
    <scope>NUCLEOTIDE SEQUENCE [LARGE SCALE GENOMIC DNA]</scope>
    <source>
        <strain evidence="8 9">DSM 102200</strain>
    </source>
</reference>
<evidence type="ECO:0000256" key="2">
    <source>
        <dbReference type="ARBA" id="ARBA00022723"/>
    </source>
</evidence>
<dbReference type="PANTHER" id="PTHR43401">
    <property type="entry name" value="L-THREONINE 3-DEHYDROGENASE"/>
    <property type="match status" value="1"/>
</dbReference>
<dbReference type="Pfam" id="PF00107">
    <property type="entry name" value="ADH_zinc_N"/>
    <property type="match status" value="1"/>
</dbReference>
<name>A0A543CUC8_9ACTN</name>
<evidence type="ECO:0000313" key="8">
    <source>
        <dbReference type="EMBL" id="TQM00714.1"/>
    </source>
</evidence>
<organism evidence="8 9">
    <name type="scientific">Actinoallomurus bryophytorum</name>
    <dbReference type="NCBI Taxonomy" id="1490222"/>
    <lineage>
        <taxon>Bacteria</taxon>
        <taxon>Bacillati</taxon>
        <taxon>Actinomycetota</taxon>
        <taxon>Actinomycetes</taxon>
        <taxon>Streptosporangiales</taxon>
        <taxon>Thermomonosporaceae</taxon>
        <taxon>Actinoallomurus</taxon>
    </lineage>
</organism>
<dbReference type="InterPro" id="IPR036291">
    <property type="entry name" value="NAD(P)-bd_dom_sf"/>
</dbReference>
<dbReference type="Gene3D" id="3.90.180.10">
    <property type="entry name" value="Medium-chain alcohol dehydrogenases, catalytic domain"/>
    <property type="match status" value="1"/>
</dbReference>
<dbReference type="OrthoDB" id="9797931at2"/>
<dbReference type="Proteomes" id="UP000316096">
    <property type="component" value="Unassembled WGS sequence"/>
</dbReference>
<comment type="cofactor">
    <cofactor evidence="1 5">
        <name>Zn(2+)</name>
        <dbReference type="ChEBI" id="CHEBI:29105"/>
    </cofactor>
</comment>
<dbReference type="SUPFAM" id="SSF50129">
    <property type="entry name" value="GroES-like"/>
    <property type="match status" value="1"/>
</dbReference>
<dbReference type="PROSITE" id="PS00059">
    <property type="entry name" value="ADH_ZINC"/>
    <property type="match status" value="1"/>
</dbReference>
<dbReference type="GO" id="GO:0016491">
    <property type="term" value="F:oxidoreductase activity"/>
    <property type="evidence" value="ECO:0007669"/>
    <property type="project" value="UniProtKB-KW"/>
</dbReference>
<evidence type="ECO:0000256" key="1">
    <source>
        <dbReference type="ARBA" id="ARBA00001947"/>
    </source>
</evidence>
<comment type="caution">
    <text evidence="8">The sequence shown here is derived from an EMBL/GenBank/DDBJ whole genome shotgun (WGS) entry which is preliminary data.</text>
</comment>
<dbReference type="RefSeq" id="WP_141960469.1">
    <property type="nucleotide sequence ID" value="NZ_VFOZ01000001.1"/>
</dbReference>
<evidence type="ECO:0000256" key="5">
    <source>
        <dbReference type="RuleBase" id="RU361277"/>
    </source>
</evidence>
<keyword evidence="9" id="KW-1185">Reference proteome</keyword>
<evidence type="ECO:0000259" key="7">
    <source>
        <dbReference type="Pfam" id="PF08240"/>
    </source>
</evidence>
<gene>
    <name evidence="8" type="ORF">FB559_6433</name>
</gene>
<dbReference type="SUPFAM" id="SSF51735">
    <property type="entry name" value="NAD(P)-binding Rossmann-fold domains"/>
    <property type="match status" value="1"/>
</dbReference>
<dbReference type="InterPro" id="IPR002328">
    <property type="entry name" value="ADH_Zn_CS"/>
</dbReference>
<feature type="domain" description="Alcohol dehydrogenase-like C-terminal" evidence="6">
    <location>
        <begin position="176"/>
        <end position="294"/>
    </location>
</feature>
<dbReference type="Gene3D" id="3.40.50.720">
    <property type="entry name" value="NAD(P)-binding Rossmann-like Domain"/>
    <property type="match status" value="1"/>
</dbReference>
<proteinExistence type="inferred from homology"/>
<keyword evidence="4" id="KW-0560">Oxidoreductase</keyword>
<keyword evidence="3 5" id="KW-0862">Zinc</keyword>
<dbReference type="EMBL" id="VFOZ01000001">
    <property type="protein sequence ID" value="TQM00714.1"/>
    <property type="molecule type" value="Genomic_DNA"/>
</dbReference>
<feature type="domain" description="Alcohol dehydrogenase-like N-terminal" evidence="7">
    <location>
        <begin position="24"/>
        <end position="136"/>
    </location>
</feature>
<evidence type="ECO:0000313" key="9">
    <source>
        <dbReference type="Proteomes" id="UP000316096"/>
    </source>
</evidence>
<evidence type="ECO:0000259" key="6">
    <source>
        <dbReference type="Pfam" id="PF00107"/>
    </source>
</evidence>
<accession>A0A543CUC8</accession>
<dbReference type="InterPro" id="IPR013149">
    <property type="entry name" value="ADH-like_C"/>
</dbReference>
<sequence>MSRSVLLEGPGRRRVVKGEVPEPGPGEVLVRVAAAGICGSDREMYEGGRPEPYRTFPIVPGHEWSGTIEETGPGVDPSLTGRPTVGEGFVNCQVCDRCRAGDTNLCGAGYDEIGFTRPGAFADHLIVPARLLHPLPAGTDLRAAVLLEPAAVAAAAVLRAAPVPGERVGVVGAGTLGLLTIQLLAASSPAELVVSDPRAGREAVARAGGATAYFHPDRLGATDLDVVVETAGARDSAAAAARQVRRGGRLVLTGIPGVVSEMLSPSMIVERQLMVTSVFGAPSAAWTHAVRMFTSGLLDLGPLVTHELPLEAYSDAVALLGQGGEGVGKIILRP</sequence>
<comment type="similarity">
    <text evidence="5">Belongs to the zinc-containing alcohol dehydrogenase family.</text>
</comment>
<dbReference type="Pfam" id="PF08240">
    <property type="entry name" value="ADH_N"/>
    <property type="match status" value="1"/>
</dbReference>
<dbReference type="InterPro" id="IPR011032">
    <property type="entry name" value="GroES-like_sf"/>
</dbReference>
<keyword evidence="2 5" id="KW-0479">Metal-binding</keyword>
<dbReference type="AlphaFoldDB" id="A0A543CUC8"/>
<dbReference type="InterPro" id="IPR013154">
    <property type="entry name" value="ADH-like_N"/>
</dbReference>
<protein>
    <submittedName>
        <fullName evidence="8">2-desacetyl-2-hydroxyethyl bacteriochlorophyllide A dehydrogenase</fullName>
    </submittedName>
</protein>